<dbReference type="EMBL" id="QRVU01000185">
    <property type="protein sequence ID" value="RGS64782.1"/>
    <property type="molecule type" value="Genomic_DNA"/>
</dbReference>
<comment type="caution">
    <text evidence="1">The sequence shown here is derived from an EMBL/GenBank/DDBJ whole genome shotgun (WGS) entry which is preliminary data.</text>
</comment>
<organism evidence="1 2">
    <name type="scientific">Dorea formicigenerans</name>
    <dbReference type="NCBI Taxonomy" id="39486"/>
    <lineage>
        <taxon>Bacteria</taxon>
        <taxon>Bacillati</taxon>
        <taxon>Bacillota</taxon>
        <taxon>Clostridia</taxon>
        <taxon>Lachnospirales</taxon>
        <taxon>Lachnospiraceae</taxon>
        <taxon>Dorea</taxon>
    </lineage>
</organism>
<evidence type="ECO:0000313" key="1">
    <source>
        <dbReference type="EMBL" id="RGS64782.1"/>
    </source>
</evidence>
<protein>
    <submittedName>
        <fullName evidence="1">Uncharacterized protein</fullName>
    </submittedName>
</protein>
<evidence type="ECO:0000313" key="2">
    <source>
        <dbReference type="Proteomes" id="UP000285981"/>
    </source>
</evidence>
<gene>
    <name evidence="1" type="ORF">DWX78_15840</name>
</gene>
<proteinExistence type="predicted"/>
<name>A0A412K8N0_9FIRM</name>
<accession>A0A412K8N0</accession>
<dbReference type="Proteomes" id="UP000285981">
    <property type="component" value="Unassembled WGS sequence"/>
</dbReference>
<dbReference type="AlphaFoldDB" id="A0A412K8N0"/>
<reference evidence="1 2" key="1">
    <citation type="submission" date="2018-08" db="EMBL/GenBank/DDBJ databases">
        <title>A genome reference for cultivated species of the human gut microbiota.</title>
        <authorList>
            <person name="Zou Y."/>
            <person name="Xue W."/>
            <person name="Luo G."/>
        </authorList>
    </citation>
    <scope>NUCLEOTIDE SEQUENCE [LARGE SCALE GENOMIC DNA]</scope>
    <source>
        <strain evidence="1 2">AF21-25</strain>
    </source>
</reference>
<sequence>MSVHLIKCCTAKPDKSMKESNPKTTQNYELQTRKSRNARAENIKIYQLQKKNYVHFFAHFTKKNFWPEMREQKILKYINFKRRIMFIFLLILRKKIFGYL</sequence>